<keyword evidence="5" id="KW-1185">Reference proteome</keyword>
<dbReference type="AlphaFoldDB" id="A0A844GBC5"/>
<accession>A0A844GBC5</accession>
<comment type="caution">
    <text evidence="4">The sequence shown here is derived from an EMBL/GenBank/DDBJ whole genome shotgun (WGS) entry which is preliminary data.</text>
</comment>
<dbReference type="PANTHER" id="PTHR37813">
    <property type="entry name" value="FELS-2 PROPHAGE PROTEIN"/>
    <property type="match status" value="1"/>
</dbReference>
<evidence type="ECO:0000259" key="3">
    <source>
        <dbReference type="Pfam" id="PF10145"/>
    </source>
</evidence>
<reference evidence="4 5" key="1">
    <citation type="submission" date="2019-08" db="EMBL/GenBank/DDBJ databases">
        <title>In-depth cultivation of the pig gut microbiome towards novel bacterial diversity and tailored functional studies.</title>
        <authorList>
            <person name="Wylensek D."/>
            <person name="Hitch T.C.A."/>
            <person name="Clavel T."/>
        </authorList>
    </citation>
    <scope>NUCLEOTIDE SEQUENCE [LARGE SCALE GENOMIC DNA]</scope>
    <source>
        <strain evidence="4 5">BBE-744-WT-12</strain>
    </source>
</reference>
<keyword evidence="1" id="KW-1188">Viral release from host cell</keyword>
<dbReference type="Proteomes" id="UP000435649">
    <property type="component" value="Unassembled WGS sequence"/>
</dbReference>
<feature type="transmembrane region" description="Helical" evidence="2">
    <location>
        <begin position="380"/>
        <end position="403"/>
    </location>
</feature>
<feature type="domain" description="Phage tail tape measure protein" evidence="3">
    <location>
        <begin position="92"/>
        <end position="287"/>
    </location>
</feature>
<organism evidence="4 5">
    <name type="scientific">Victivallis lenta</name>
    <dbReference type="NCBI Taxonomy" id="2606640"/>
    <lineage>
        <taxon>Bacteria</taxon>
        <taxon>Pseudomonadati</taxon>
        <taxon>Lentisphaerota</taxon>
        <taxon>Lentisphaeria</taxon>
        <taxon>Victivallales</taxon>
        <taxon>Victivallaceae</taxon>
        <taxon>Victivallis</taxon>
    </lineage>
</organism>
<protein>
    <submittedName>
        <fullName evidence="4">Phage tail tape measure protein</fullName>
    </submittedName>
</protein>
<proteinExistence type="predicted"/>
<dbReference type="PANTHER" id="PTHR37813:SF1">
    <property type="entry name" value="FELS-2 PROPHAGE PROTEIN"/>
    <property type="match status" value="1"/>
</dbReference>
<evidence type="ECO:0000256" key="2">
    <source>
        <dbReference type="SAM" id="Phobius"/>
    </source>
</evidence>
<keyword evidence="2" id="KW-0472">Membrane</keyword>
<keyword evidence="2" id="KW-0812">Transmembrane</keyword>
<dbReference type="EMBL" id="VUNS01000063">
    <property type="protein sequence ID" value="MST99811.1"/>
    <property type="molecule type" value="Genomic_DNA"/>
</dbReference>
<gene>
    <name evidence="4" type="ORF">FYJ85_22540</name>
</gene>
<feature type="non-terminal residue" evidence="4">
    <location>
        <position position="529"/>
    </location>
</feature>
<name>A0A844GBC5_9BACT</name>
<dbReference type="Pfam" id="PF10145">
    <property type="entry name" value="PhageMin_Tail"/>
    <property type="match status" value="1"/>
</dbReference>
<dbReference type="NCBIfam" id="TIGR01760">
    <property type="entry name" value="tape_meas_TP901"/>
    <property type="match status" value="1"/>
</dbReference>
<dbReference type="InterPro" id="IPR010090">
    <property type="entry name" value="Phage_tape_meas"/>
</dbReference>
<keyword evidence="2" id="KW-1133">Transmembrane helix</keyword>
<evidence type="ECO:0000313" key="4">
    <source>
        <dbReference type="EMBL" id="MST99811.1"/>
    </source>
</evidence>
<evidence type="ECO:0000313" key="5">
    <source>
        <dbReference type="Proteomes" id="UP000435649"/>
    </source>
</evidence>
<sequence>MSLSSNIRAGRAYVEVTAETSKLQRNLTSAQAQLQNFGRTCTNVGKDLLMLSGAMAAPLVMAARSFAGFDDSMRLVQAVTQATDADFKALTKTAQRLGRDTSYTAQQAADAMVSLGRMGFSPTEIQASIDAVLNLARSTGTELAEAGDIAANSMRIFGIEASQMSDVADVLTVTANSSAQTLIDLFEALKMGGPQAAAAGESIRETSAAIAVLANMGIKGSLAGTALRKSFSQFAKVKVQDQLRSVGVETVDANGNLRKMAEIMRDIAKAMSTMPTAEKLAFAEDIFDIRGSLAGLTLTANTDELDAMLAKLQDVEGVAANTAKKMDAGLGGAFRLLLSAVEGAMNAIADAMNSTLQPLVVKVTAVINAFTQWIEANQGLVTAFAVTVAGAAGLAVVLIAIGVAAKGAAAGIAVVQTAIKGFTFLQGVAIAQGTVLKTSFTLLTQSFADYRNTAIPALVGTEKFCAALGLASTSANRARASIILMSNAEAAAAAKSALAAKWQAVTKTLASFRNTALAAAVATKAQAAA</sequence>
<evidence type="ECO:0000256" key="1">
    <source>
        <dbReference type="ARBA" id="ARBA00022612"/>
    </source>
</evidence>